<keyword evidence="1" id="KW-1133">Transmembrane helix</keyword>
<dbReference type="RefSeq" id="WP_250939788.1">
    <property type="nucleotide sequence ID" value="NZ_JAMLJK010000006.1"/>
</dbReference>
<keyword evidence="1" id="KW-0472">Membrane</keyword>
<proteinExistence type="predicted"/>
<feature type="transmembrane region" description="Helical" evidence="1">
    <location>
        <begin position="12"/>
        <end position="33"/>
    </location>
</feature>
<dbReference type="Pfam" id="PF07963">
    <property type="entry name" value="N_methyl"/>
    <property type="match status" value="1"/>
</dbReference>
<dbReference type="AlphaFoldDB" id="A0AA42CW20"/>
<dbReference type="InterPro" id="IPR012902">
    <property type="entry name" value="N_methyl_site"/>
</dbReference>
<gene>
    <name evidence="2" type="ORF">OQ287_14585</name>
</gene>
<comment type="caution">
    <text evidence="2">The sequence shown here is derived from an EMBL/GenBank/DDBJ whole genome shotgun (WGS) entry which is preliminary data.</text>
</comment>
<keyword evidence="1" id="KW-0812">Transmembrane</keyword>
<organism evidence="2 3">
    <name type="scientific">Larsenimonas rhizosphaerae</name>
    <dbReference type="NCBI Taxonomy" id="2944682"/>
    <lineage>
        <taxon>Bacteria</taxon>
        <taxon>Pseudomonadati</taxon>
        <taxon>Pseudomonadota</taxon>
        <taxon>Gammaproteobacteria</taxon>
        <taxon>Oceanospirillales</taxon>
        <taxon>Halomonadaceae</taxon>
        <taxon>Larsenimonas</taxon>
    </lineage>
</organism>
<sequence>MNARSQQGATLIELMITLLVGSLLMTGLVTFYLQSARDFHYQQALSQVQETGRFTTHFLADHLKRAGFWGHAWQAEFAGSFTASDGLLSAPARAGYTSGAGPLPVWSGESPCLEPGCSLLPAAYQATAASPMSQALALRYADASSSGGADITLASTGNCLQLDLPDETPGCGALANQVPRTLWAYRALFFAVRQLCVNVAGQRVGCGSTGAQAVPALYMGVLGSGGYRMNEIAPGVELLHLEWGLDDTGDGLPNRLVSGSNTVALSLDEWRRAVSVQLYVVVQSEPLNIPDNHASPVLRLGQVSYTPPRDNRVRRVFSTSVSLGNLRYRRGFIEGAP</sequence>
<dbReference type="EMBL" id="JAPIVE010000005">
    <property type="protein sequence ID" value="MCX2525471.1"/>
    <property type="molecule type" value="Genomic_DNA"/>
</dbReference>
<protein>
    <submittedName>
        <fullName evidence="2">PilW family protein</fullName>
    </submittedName>
</protein>
<evidence type="ECO:0000313" key="3">
    <source>
        <dbReference type="Proteomes" id="UP001165678"/>
    </source>
</evidence>
<dbReference type="Proteomes" id="UP001165678">
    <property type="component" value="Unassembled WGS sequence"/>
</dbReference>
<name>A0AA42CW20_9GAMM</name>
<dbReference type="Pfam" id="PF16074">
    <property type="entry name" value="PilW"/>
    <property type="match status" value="1"/>
</dbReference>
<evidence type="ECO:0000256" key="1">
    <source>
        <dbReference type="SAM" id="Phobius"/>
    </source>
</evidence>
<dbReference type="GO" id="GO:0043683">
    <property type="term" value="P:type IV pilus assembly"/>
    <property type="evidence" value="ECO:0007669"/>
    <property type="project" value="InterPro"/>
</dbReference>
<reference evidence="2" key="1">
    <citation type="submission" date="2022-11" db="EMBL/GenBank/DDBJ databases">
        <title>Larsenimonas rhizosphaerae sp. nov., isolated from a tidal mudflat.</title>
        <authorList>
            <person name="Lee S.D."/>
            <person name="Kim I.S."/>
        </authorList>
    </citation>
    <scope>NUCLEOTIDE SEQUENCE</scope>
    <source>
        <strain evidence="2">GH2-1</strain>
    </source>
</reference>
<dbReference type="InterPro" id="IPR032092">
    <property type="entry name" value="PilW"/>
</dbReference>
<accession>A0AA42CW20</accession>
<keyword evidence="3" id="KW-1185">Reference proteome</keyword>
<evidence type="ECO:0000313" key="2">
    <source>
        <dbReference type="EMBL" id="MCX2525471.1"/>
    </source>
</evidence>